<sequence length="226" mass="24691">MEILLDSTNVSEIKKCNDLFELAGVTSNPLIIKNEGKINFYSHFSKIRKVIGKNKTLHIQTLASTADEMIAEARAILNKIDDQVYIKIPVTEQGLKAMKQLSREGAHITATCIYTRMQAYLAIAAGADYLAPYCNRMEQMGIDFRAIIAEISDVLERTASPAKIVAASFKNITQATDALAAGANTITVTSDILHSACAFPPIDLAVKEFHDAWISSQGKNSKLTTP</sequence>
<dbReference type="NCBIfam" id="NF009299">
    <property type="entry name" value="PRK12656.1"/>
    <property type="match status" value="1"/>
</dbReference>
<dbReference type="KEGG" id="elut:CKA38_03295"/>
<reference evidence="3 4" key="1">
    <citation type="journal article" date="2018" name="Syst. Appl. Microbiol.">
        <title>Ereboglobus luteus gen. nov. sp. nov. from cockroach guts, and new insights into the oxygen relationship of the genera Opitutus and Didymococcus (Verrucomicrobia: Opitutaceae).</title>
        <authorList>
            <person name="Tegtmeier D."/>
            <person name="Belitz A."/>
            <person name="Radek R."/>
            <person name="Heimerl T."/>
            <person name="Brune A."/>
        </authorList>
    </citation>
    <scope>NUCLEOTIDE SEQUENCE [LARGE SCALE GENOMIC DNA]</scope>
    <source>
        <strain evidence="3 4">Ho45</strain>
    </source>
</reference>
<name>A0A2U8E7A2_9BACT</name>
<evidence type="ECO:0000313" key="4">
    <source>
        <dbReference type="Proteomes" id="UP000244896"/>
    </source>
</evidence>
<dbReference type="Gene3D" id="3.20.20.70">
    <property type="entry name" value="Aldolase class I"/>
    <property type="match status" value="1"/>
</dbReference>
<dbReference type="InterPro" id="IPR018225">
    <property type="entry name" value="Transaldolase_AS"/>
</dbReference>
<proteinExistence type="predicted"/>
<dbReference type="PROSITE" id="PS00958">
    <property type="entry name" value="TRANSALDOLASE_2"/>
    <property type="match status" value="1"/>
</dbReference>
<keyword evidence="4" id="KW-1185">Reference proteome</keyword>
<dbReference type="SUPFAM" id="SSF51569">
    <property type="entry name" value="Aldolase"/>
    <property type="match status" value="1"/>
</dbReference>
<dbReference type="InterPro" id="IPR013785">
    <property type="entry name" value="Aldolase_TIM"/>
</dbReference>
<evidence type="ECO:0000256" key="1">
    <source>
        <dbReference type="ARBA" id="ARBA00004496"/>
    </source>
</evidence>
<dbReference type="GO" id="GO:0016832">
    <property type="term" value="F:aldehyde-lyase activity"/>
    <property type="evidence" value="ECO:0007669"/>
    <property type="project" value="InterPro"/>
</dbReference>
<keyword evidence="2" id="KW-0704">Schiff base</keyword>
<protein>
    <submittedName>
        <fullName evidence="3">Fructose-bisphosphate aldolase</fullName>
    </submittedName>
</protein>
<dbReference type="InterPro" id="IPR001585">
    <property type="entry name" value="TAL/FSA"/>
</dbReference>
<dbReference type="AlphaFoldDB" id="A0A2U8E7A2"/>
<evidence type="ECO:0000256" key="2">
    <source>
        <dbReference type="ARBA" id="ARBA00023270"/>
    </source>
</evidence>
<dbReference type="CDD" id="cd00956">
    <property type="entry name" value="Transaldolase_FSA"/>
    <property type="match status" value="1"/>
</dbReference>
<dbReference type="PANTHER" id="PTHR10683:SF28">
    <property type="entry name" value="TRANSALDOLASE C"/>
    <property type="match status" value="1"/>
</dbReference>
<organism evidence="3 4">
    <name type="scientific">Ereboglobus luteus</name>
    <dbReference type="NCBI Taxonomy" id="1796921"/>
    <lineage>
        <taxon>Bacteria</taxon>
        <taxon>Pseudomonadati</taxon>
        <taxon>Verrucomicrobiota</taxon>
        <taxon>Opitutia</taxon>
        <taxon>Opitutales</taxon>
        <taxon>Opitutaceae</taxon>
        <taxon>Ereboglobus</taxon>
    </lineage>
</organism>
<dbReference type="OrthoDB" id="9807051at2"/>
<dbReference type="InterPro" id="IPR033919">
    <property type="entry name" value="TSA/FSA_arc/bac"/>
</dbReference>
<gene>
    <name evidence="3" type="ORF">CKA38_03295</name>
</gene>
<dbReference type="Proteomes" id="UP000244896">
    <property type="component" value="Chromosome"/>
</dbReference>
<comment type="subcellular location">
    <subcellularLocation>
        <location evidence="1">Cytoplasm</location>
    </subcellularLocation>
</comment>
<evidence type="ECO:0000313" key="3">
    <source>
        <dbReference type="EMBL" id="AWI10484.1"/>
    </source>
</evidence>
<dbReference type="Pfam" id="PF00923">
    <property type="entry name" value="TAL_FSA"/>
    <property type="match status" value="1"/>
</dbReference>
<dbReference type="GO" id="GO:0005975">
    <property type="term" value="P:carbohydrate metabolic process"/>
    <property type="evidence" value="ECO:0007669"/>
    <property type="project" value="InterPro"/>
</dbReference>
<dbReference type="PANTHER" id="PTHR10683">
    <property type="entry name" value="TRANSALDOLASE"/>
    <property type="match status" value="1"/>
</dbReference>
<accession>A0A2U8E7A2</accession>
<dbReference type="EMBL" id="CP023004">
    <property type="protein sequence ID" value="AWI10484.1"/>
    <property type="molecule type" value="Genomic_DNA"/>
</dbReference>
<dbReference type="GO" id="GO:0005737">
    <property type="term" value="C:cytoplasm"/>
    <property type="evidence" value="ECO:0007669"/>
    <property type="project" value="UniProtKB-SubCell"/>
</dbReference>